<accession>A0ABX5F7U8</accession>
<reference evidence="2 3" key="1">
    <citation type="submission" date="2018-02" db="EMBL/GenBank/DDBJ databases">
        <authorList>
            <person name="Moore K."/>
            <person name="Momper L."/>
        </authorList>
    </citation>
    <scope>NUCLEOTIDE SEQUENCE [LARGE SCALE GENOMIC DNA]</scope>
    <source>
        <strain evidence="2 3">CCALA 015</strain>
    </source>
</reference>
<keyword evidence="3" id="KW-1185">Reference proteome</keyword>
<sequence length="197" mass="22569">MSESLPSPKPVEPLPPWRALLRGALERQGRSPQARWLQLASVAADGTPRVRTLVFRCWAGAACLDLLTDRRSAKSGELAGTAPVELCWLLPRARSQFRLRGQRLPLDGDEEQRALTFHWQALTPRGRALWGWPAPGEPLQSEGPFPRELGEDTPRPEHFELLRVRLQRVELLELSGHPHRRRHWRADDGWQEEWLNP</sequence>
<dbReference type="Proteomes" id="UP000238218">
    <property type="component" value="Unassembled WGS sequence"/>
</dbReference>
<dbReference type="SUPFAM" id="SSF50475">
    <property type="entry name" value="FMN-binding split barrel"/>
    <property type="match status" value="1"/>
</dbReference>
<dbReference type="InterPro" id="IPR024624">
    <property type="entry name" value="Pyridox_Oxase_Alr4036_FMN-bd"/>
</dbReference>
<protein>
    <submittedName>
        <fullName evidence="2">Pyridoxamine 5'-phosphate oxidase</fullName>
    </submittedName>
</protein>
<organism evidence="2 3">
    <name type="scientific">Aphanothece cf. minutissima CCALA 015</name>
    <dbReference type="NCBI Taxonomy" id="2107695"/>
    <lineage>
        <taxon>Bacteria</taxon>
        <taxon>Bacillati</taxon>
        <taxon>Cyanobacteriota</taxon>
        <taxon>Cyanophyceae</taxon>
        <taxon>Oscillatoriophycideae</taxon>
        <taxon>Chroococcales</taxon>
        <taxon>Aphanothecaceae</taxon>
        <taxon>Aphanothece</taxon>
    </lineage>
</organism>
<dbReference type="EMBL" id="PVWP01000010">
    <property type="protein sequence ID" value="PSB36367.1"/>
    <property type="molecule type" value="Genomic_DNA"/>
</dbReference>
<dbReference type="InterPro" id="IPR012349">
    <property type="entry name" value="Split_barrel_FMN-bd"/>
</dbReference>
<evidence type="ECO:0000259" key="1">
    <source>
        <dbReference type="Pfam" id="PF12766"/>
    </source>
</evidence>
<name>A0ABX5F7U8_9CHRO</name>
<reference evidence="2 3" key="2">
    <citation type="submission" date="2018-03" db="EMBL/GenBank/DDBJ databases">
        <title>The ancient ancestry and fast evolution of plastids.</title>
        <authorList>
            <person name="Moore K.R."/>
            <person name="Magnabosco C."/>
            <person name="Momper L."/>
            <person name="Gold D.A."/>
            <person name="Bosak T."/>
            <person name="Fournier G.P."/>
        </authorList>
    </citation>
    <scope>NUCLEOTIDE SEQUENCE [LARGE SCALE GENOMIC DNA]</scope>
    <source>
        <strain evidence="2 3">CCALA 015</strain>
    </source>
</reference>
<dbReference type="RefSeq" id="WP_106222673.1">
    <property type="nucleotide sequence ID" value="NZ_PVWP01000010.1"/>
</dbReference>
<feature type="domain" description="Pyridoxamine 5'-phosphate oxidase Alr4036 family FMN-binding" evidence="1">
    <location>
        <begin position="15"/>
        <end position="102"/>
    </location>
</feature>
<proteinExistence type="predicted"/>
<comment type="caution">
    <text evidence="2">The sequence shown here is derived from an EMBL/GenBank/DDBJ whole genome shotgun (WGS) entry which is preliminary data.</text>
</comment>
<gene>
    <name evidence="2" type="ORF">C7B81_14055</name>
</gene>
<dbReference type="PANTHER" id="PTHR28243">
    <property type="entry name" value="AGL049CP"/>
    <property type="match status" value="1"/>
</dbReference>
<dbReference type="Gene3D" id="2.30.110.10">
    <property type="entry name" value="Electron Transport, Fmn-binding Protein, Chain A"/>
    <property type="match status" value="1"/>
</dbReference>
<dbReference type="PANTHER" id="PTHR28243:SF1">
    <property type="entry name" value="PYRIDOXAMINE 5'-PHOSPHATE OXIDASE ALR4036 FAMILY FMN-BINDING DOMAIN-CONTAINING PROTEIN"/>
    <property type="match status" value="1"/>
</dbReference>
<dbReference type="Pfam" id="PF12766">
    <property type="entry name" value="Pyridox_oxase_2"/>
    <property type="match status" value="1"/>
</dbReference>
<evidence type="ECO:0000313" key="2">
    <source>
        <dbReference type="EMBL" id="PSB36367.1"/>
    </source>
</evidence>
<evidence type="ECO:0000313" key="3">
    <source>
        <dbReference type="Proteomes" id="UP000238218"/>
    </source>
</evidence>